<dbReference type="Pfam" id="PF00109">
    <property type="entry name" value="ketoacyl-synt"/>
    <property type="match status" value="1"/>
</dbReference>
<dbReference type="PANTHER" id="PTHR11712">
    <property type="entry name" value="POLYKETIDE SYNTHASE-RELATED"/>
    <property type="match status" value="1"/>
</dbReference>
<dbReference type="InterPro" id="IPR020841">
    <property type="entry name" value="PKS_Beta-ketoAc_synthase_dom"/>
</dbReference>
<evidence type="ECO:0000259" key="4">
    <source>
        <dbReference type="PROSITE" id="PS52004"/>
    </source>
</evidence>
<comment type="similarity">
    <text evidence="1 3">Belongs to the thiolase-like superfamily. Beta-ketoacyl-ACP synthases family.</text>
</comment>
<dbReference type="PROSITE" id="PS52004">
    <property type="entry name" value="KS3_2"/>
    <property type="match status" value="1"/>
</dbReference>
<dbReference type="InterPro" id="IPR000794">
    <property type="entry name" value="Beta-ketoacyl_synthase"/>
</dbReference>
<dbReference type="EMBL" id="BAAAQX010000001">
    <property type="protein sequence ID" value="GAA2205001.1"/>
    <property type="molecule type" value="Genomic_DNA"/>
</dbReference>
<proteinExistence type="inferred from homology"/>
<accession>A0ABP5NZW0</accession>
<dbReference type="PANTHER" id="PTHR11712:SF336">
    <property type="entry name" value="3-OXOACYL-[ACYL-CARRIER-PROTEIN] SYNTHASE, MITOCHONDRIAL"/>
    <property type="match status" value="1"/>
</dbReference>
<keyword evidence="6" id="KW-1185">Reference proteome</keyword>
<dbReference type="NCBIfam" id="NF005589">
    <property type="entry name" value="PRK07314.1"/>
    <property type="match status" value="1"/>
</dbReference>
<evidence type="ECO:0000256" key="2">
    <source>
        <dbReference type="ARBA" id="ARBA00022679"/>
    </source>
</evidence>
<evidence type="ECO:0000313" key="6">
    <source>
        <dbReference type="Proteomes" id="UP001499843"/>
    </source>
</evidence>
<gene>
    <name evidence="5" type="primary">fabF_1</name>
    <name evidence="5" type="ORF">GCM10009850_006520</name>
</gene>
<name>A0ABP5NZW0_9ACTN</name>
<dbReference type="SUPFAM" id="SSF53901">
    <property type="entry name" value="Thiolase-like"/>
    <property type="match status" value="2"/>
</dbReference>
<evidence type="ECO:0000256" key="1">
    <source>
        <dbReference type="ARBA" id="ARBA00008467"/>
    </source>
</evidence>
<protein>
    <submittedName>
        <fullName evidence="5">Beta-ketoacyl-ACP synthase II</fullName>
    </submittedName>
</protein>
<dbReference type="CDD" id="cd00834">
    <property type="entry name" value="KAS_I_II"/>
    <property type="match status" value="1"/>
</dbReference>
<sequence>MEPVVITGFGAVTPVGIGREITWQNLIEGNSGVGPITAFDASGLAVRIAAEVRGFDPADYLDRKRVRRTARFTQFAVAAAREAVADAHLDIGDGRDTGIVINSAVAGFDTIEAATRRLLADRPLSPSFVPSSLNNMPACEVAIDLGVHGPVHAGAYACASGSEALLRARQLILAGEAEVVIAGGTDAGITPVTFAGLIPSGALSRRNDCPARACRPFDAGRDGFVYGEGAVIAIVESAGHAARRGVKAYAELRAGALTADAFHITAPDPAGRHAAEAIRLAVRRSGIDPASLDFICAHATGTVAGDRAEASAIRQALGCTAGQIAVSSPKSVTGHLIGAAGALSAMVCALAIRDGIVPPTVNLTAPDPDCGLDHVANVARRLPVRTALTTAFGFGGQNCVTVLAAI</sequence>
<dbReference type="Proteomes" id="UP001499843">
    <property type="component" value="Unassembled WGS sequence"/>
</dbReference>
<dbReference type="Pfam" id="PF02801">
    <property type="entry name" value="Ketoacyl-synt_C"/>
    <property type="match status" value="1"/>
</dbReference>
<evidence type="ECO:0000256" key="3">
    <source>
        <dbReference type="RuleBase" id="RU003694"/>
    </source>
</evidence>
<dbReference type="SMART" id="SM00825">
    <property type="entry name" value="PKS_KS"/>
    <property type="match status" value="1"/>
</dbReference>
<dbReference type="Gene3D" id="3.40.47.10">
    <property type="match status" value="1"/>
</dbReference>
<dbReference type="InterPro" id="IPR014031">
    <property type="entry name" value="Ketoacyl_synth_C"/>
</dbReference>
<evidence type="ECO:0000313" key="5">
    <source>
        <dbReference type="EMBL" id="GAA2205001.1"/>
    </source>
</evidence>
<dbReference type="InterPro" id="IPR016039">
    <property type="entry name" value="Thiolase-like"/>
</dbReference>
<organism evidence="5 6">
    <name type="scientific">Nonomuraea monospora</name>
    <dbReference type="NCBI Taxonomy" id="568818"/>
    <lineage>
        <taxon>Bacteria</taxon>
        <taxon>Bacillati</taxon>
        <taxon>Actinomycetota</taxon>
        <taxon>Actinomycetes</taxon>
        <taxon>Streptosporangiales</taxon>
        <taxon>Streptosporangiaceae</taxon>
        <taxon>Nonomuraea</taxon>
    </lineage>
</organism>
<dbReference type="InterPro" id="IPR014030">
    <property type="entry name" value="Ketoacyl_synth_N"/>
</dbReference>
<comment type="caution">
    <text evidence="5">The sequence shown here is derived from an EMBL/GenBank/DDBJ whole genome shotgun (WGS) entry which is preliminary data.</text>
</comment>
<feature type="domain" description="Ketosynthase family 3 (KS3)" evidence="4">
    <location>
        <begin position="1"/>
        <end position="405"/>
    </location>
</feature>
<reference evidence="6" key="1">
    <citation type="journal article" date="2019" name="Int. J. Syst. Evol. Microbiol.">
        <title>The Global Catalogue of Microorganisms (GCM) 10K type strain sequencing project: providing services to taxonomists for standard genome sequencing and annotation.</title>
        <authorList>
            <consortium name="The Broad Institute Genomics Platform"/>
            <consortium name="The Broad Institute Genome Sequencing Center for Infectious Disease"/>
            <person name="Wu L."/>
            <person name="Ma J."/>
        </authorList>
    </citation>
    <scope>NUCLEOTIDE SEQUENCE [LARGE SCALE GENOMIC DNA]</scope>
    <source>
        <strain evidence="6">JCM 16114</strain>
    </source>
</reference>
<keyword evidence="2 3" id="KW-0808">Transferase</keyword>